<proteinExistence type="predicted"/>
<keyword evidence="7" id="KW-0456">Lyase</keyword>
<gene>
    <name evidence="7" type="primary">gloA_1</name>
    <name evidence="6" type="ORF">A9798_07625</name>
    <name evidence="7" type="ORF">NCTC12121_01600</name>
</gene>
<dbReference type="GO" id="GO:0005737">
    <property type="term" value="C:cytoplasm"/>
    <property type="evidence" value="ECO:0007669"/>
    <property type="project" value="TreeGrafter"/>
</dbReference>
<evidence type="ECO:0000313" key="7">
    <source>
        <dbReference type="EMBL" id="STC87874.1"/>
    </source>
</evidence>
<name>A0A376DFA7_9GAMM</name>
<dbReference type="Gene3D" id="3.10.180.10">
    <property type="entry name" value="2,3-Dihydroxybiphenyl 1,2-Dioxygenase, domain 1"/>
    <property type="match status" value="1"/>
</dbReference>
<dbReference type="STRING" id="93378.A9798_07625"/>
<evidence type="ECO:0000256" key="2">
    <source>
        <dbReference type="ARBA" id="ARBA00030892"/>
    </source>
</evidence>
<evidence type="ECO:0000259" key="5">
    <source>
        <dbReference type="PROSITE" id="PS51819"/>
    </source>
</evidence>
<dbReference type="SUPFAM" id="SSF54593">
    <property type="entry name" value="Glyoxalase/Bleomycin resistance protein/Dihydroxybiphenyl dioxygenase"/>
    <property type="match status" value="1"/>
</dbReference>
<dbReference type="Proteomes" id="UP000255248">
    <property type="component" value="Unassembled WGS sequence"/>
</dbReference>
<dbReference type="EMBL" id="UFXZ01000001">
    <property type="protein sequence ID" value="STC87874.1"/>
    <property type="molecule type" value="Genomic_DNA"/>
</dbReference>
<evidence type="ECO:0000256" key="3">
    <source>
        <dbReference type="ARBA" id="ARBA00032460"/>
    </source>
</evidence>
<sequence>MAKMIHTMIRVFDLSQSIKFYGQALQLSVQQQCDFDDFSLVYLANAENNFELELTYNTARSTPYSHGSGYGHLAVSVEDINASHAALLAMGLMPGEIKVFHHQGEILAKFFFISDPDGYQIEFIETGGRYH</sequence>
<dbReference type="OrthoDB" id="9789841at2"/>
<dbReference type="Pfam" id="PF00903">
    <property type="entry name" value="Glyoxalase"/>
    <property type="match status" value="1"/>
</dbReference>
<dbReference type="PANTHER" id="PTHR46036:SF5">
    <property type="entry name" value="LACTOYLGLUTATHIONE LYASE"/>
    <property type="match status" value="1"/>
</dbReference>
<accession>A0A376DFA7</accession>
<dbReference type="GO" id="GO:0004462">
    <property type="term" value="F:lactoylglutathione lyase activity"/>
    <property type="evidence" value="ECO:0007669"/>
    <property type="project" value="TreeGrafter"/>
</dbReference>
<dbReference type="EMBL" id="CP016043">
    <property type="protein sequence ID" value="AOV96840.1"/>
    <property type="molecule type" value="Genomic_DNA"/>
</dbReference>
<evidence type="ECO:0000313" key="8">
    <source>
        <dbReference type="Proteomes" id="UP000175893"/>
    </source>
</evidence>
<evidence type="ECO:0000256" key="1">
    <source>
        <dbReference type="ARBA" id="ARBA00030291"/>
    </source>
</evidence>
<dbReference type="InterPro" id="IPR037523">
    <property type="entry name" value="VOC_core"/>
</dbReference>
<evidence type="ECO:0000256" key="4">
    <source>
        <dbReference type="ARBA" id="ARBA00033298"/>
    </source>
</evidence>
<dbReference type="KEGG" id="eho:A9798_07625"/>
<dbReference type="Proteomes" id="UP000175893">
    <property type="component" value="Chromosome"/>
</dbReference>
<evidence type="ECO:0000313" key="9">
    <source>
        <dbReference type="Proteomes" id="UP000255248"/>
    </source>
</evidence>
<dbReference type="RefSeq" id="WP_024522094.1">
    <property type="nucleotide sequence ID" value="NZ_CP016043.1"/>
</dbReference>
<dbReference type="PROSITE" id="PS51819">
    <property type="entry name" value="VOC"/>
    <property type="match status" value="1"/>
</dbReference>
<dbReference type="GO" id="GO:0019243">
    <property type="term" value="P:methylglyoxal catabolic process to D-lactate via S-lactoyl-glutathione"/>
    <property type="evidence" value="ECO:0007669"/>
    <property type="project" value="TreeGrafter"/>
</dbReference>
<dbReference type="AlphaFoldDB" id="A0A376DFA7"/>
<reference evidence="7 9" key="2">
    <citation type="submission" date="2018-06" db="EMBL/GenBank/DDBJ databases">
        <authorList>
            <consortium name="Pathogen Informatics"/>
            <person name="Doyle S."/>
        </authorList>
    </citation>
    <scope>NUCLEOTIDE SEQUENCE [LARGE SCALE GENOMIC DNA]</scope>
    <source>
        <strain evidence="7 9">NCTC12121</strain>
    </source>
</reference>
<protein>
    <recommendedName>
        <fullName evidence="2">Aldoketomutase</fullName>
    </recommendedName>
    <alternativeName>
        <fullName evidence="1">Ketone-aldehyde mutase</fullName>
    </alternativeName>
    <alternativeName>
        <fullName evidence="3">Methylglyoxalase</fullName>
    </alternativeName>
    <alternativeName>
        <fullName evidence="4">S-D-lactoylglutathione methylglyoxal lyase</fullName>
    </alternativeName>
</protein>
<evidence type="ECO:0000313" key="6">
    <source>
        <dbReference type="EMBL" id="AOV96840.1"/>
    </source>
</evidence>
<dbReference type="PANTHER" id="PTHR46036">
    <property type="entry name" value="LACTOYLGLUTATHIONE LYASE"/>
    <property type="match status" value="1"/>
</dbReference>
<organism evidence="7 9">
    <name type="scientific">Edwardsiella hoshinae</name>
    <dbReference type="NCBI Taxonomy" id="93378"/>
    <lineage>
        <taxon>Bacteria</taxon>
        <taxon>Pseudomonadati</taxon>
        <taxon>Pseudomonadota</taxon>
        <taxon>Gammaproteobacteria</taxon>
        <taxon>Enterobacterales</taxon>
        <taxon>Hafniaceae</taxon>
        <taxon>Edwardsiella</taxon>
    </lineage>
</organism>
<feature type="domain" description="VOC" evidence="5">
    <location>
        <begin position="3"/>
        <end position="126"/>
    </location>
</feature>
<dbReference type="InterPro" id="IPR004360">
    <property type="entry name" value="Glyas_Fos-R_dOase_dom"/>
</dbReference>
<reference evidence="6 8" key="1">
    <citation type="submission" date="2016-06" db="EMBL/GenBank/DDBJ databases">
        <title>Complete genome sequence of Edwardsiella hoshinae ATCC 35051.</title>
        <authorList>
            <person name="Reichley S.R."/>
            <person name="Waldbieser G.C."/>
            <person name="Lawrence M.L."/>
            <person name="Griffin M.J."/>
        </authorList>
    </citation>
    <scope>NUCLEOTIDE SEQUENCE [LARGE SCALE GENOMIC DNA]</scope>
    <source>
        <strain evidence="6 8">ATCC 35051</strain>
    </source>
</reference>
<keyword evidence="8" id="KW-1185">Reference proteome</keyword>
<dbReference type="InterPro" id="IPR029068">
    <property type="entry name" value="Glyas_Bleomycin-R_OHBP_Dase"/>
</dbReference>